<dbReference type="SUPFAM" id="SSF56672">
    <property type="entry name" value="DNA/RNA polymerases"/>
    <property type="match status" value="1"/>
</dbReference>
<feature type="region of interest" description="Disordered" evidence="1">
    <location>
        <begin position="120"/>
        <end position="277"/>
    </location>
</feature>
<evidence type="ECO:0000259" key="3">
    <source>
        <dbReference type="Pfam" id="PF25597"/>
    </source>
</evidence>
<dbReference type="InterPro" id="IPR013103">
    <property type="entry name" value="RVT_2"/>
</dbReference>
<accession>A0ABM0XS49</accession>
<reference evidence="5" key="2">
    <citation type="submission" date="2025-08" db="UniProtKB">
        <authorList>
            <consortium name="RefSeq"/>
        </authorList>
    </citation>
    <scope>IDENTIFICATION</scope>
    <source>
        <tissue evidence="5">Leaf</tissue>
    </source>
</reference>
<feature type="compositionally biased region" description="Low complexity" evidence="1">
    <location>
        <begin position="120"/>
        <end position="152"/>
    </location>
</feature>
<dbReference type="InterPro" id="IPR043502">
    <property type="entry name" value="DNA/RNA_pol_sf"/>
</dbReference>
<protein>
    <submittedName>
        <fullName evidence="5">Uncharacterized protein LOC104767913</fullName>
    </submittedName>
</protein>
<evidence type="ECO:0000313" key="4">
    <source>
        <dbReference type="Proteomes" id="UP000694864"/>
    </source>
</evidence>
<proteinExistence type="predicted"/>
<evidence type="ECO:0000259" key="2">
    <source>
        <dbReference type="Pfam" id="PF07727"/>
    </source>
</evidence>
<dbReference type="Pfam" id="PF07727">
    <property type="entry name" value="RVT_2"/>
    <property type="match status" value="1"/>
</dbReference>
<feature type="compositionally biased region" description="Low complexity" evidence="1">
    <location>
        <begin position="159"/>
        <end position="206"/>
    </location>
</feature>
<dbReference type="InterPro" id="IPR057670">
    <property type="entry name" value="SH3_retrovirus"/>
</dbReference>
<organism evidence="4 5">
    <name type="scientific">Camelina sativa</name>
    <name type="common">False flax</name>
    <name type="synonym">Myagrum sativum</name>
    <dbReference type="NCBI Taxonomy" id="90675"/>
    <lineage>
        <taxon>Eukaryota</taxon>
        <taxon>Viridiplantae</taxon>
        <taxon>Streptophyta</taxon>
        <taxon>Embryophyta</taxon>
        <taxon>Tracheophyta</taxon>
        <taxon>Spermatophyta</taxon>
        <taxon>Magnoliopsida</taxon>
        <taxon>eudicotyledons</taxon>
        <taxon>Gunneridae</taxon>
        <taxon>Pentapetalae</taxon>
        <taxon>rosids</taxon>
        <taxon>malvids</taxon>
        <taxon>Brassicales</taxon>
        <taxon>Brassicaceae</taxon>
        <taxon>Camelineae</taxon>
        <taxon>Camelina</taxon>
    </lineage>
</organism>
<dbReference type="PANTHER" id="PTHR11439:SF483">
    <property type="entry name" value="PEPTIDE SYNTHASE GLIP-LIKE, PUTATIVE (AFU_ORTHOLOGUE AFUA_3G12920)-RELATED"/>
    <property type="match status" value="1"/>
</dbReference>
<dbReference type="GeneID" id="104767913"/>
<feature type="compositionally biased region" description="Pro residues" evidence="1">
    <location>
        <begin position="207"/>
        <end position="247"/>
    </location>
</feature>
<feature type="domain" description="Reverse transcriptase Ty1/copia-type" evidence="2">
    <location>
        <begin position="318"/>
        <end position="491"/>
    </location>
</feature>
<dbReference type="PANTHER" id="PTHR11439">
    <property type="entry name" value="GAG-POL-RELATED RETROTRANSPOSON"/>
    <property type="match status" value="1"/>
</dbReference>
<gene>
    <name evidence="5" type="primary">LOC104767913</name>
</gene>
<dbReference type="Proteomes" id="UP000694864">
    <property type="component" value="Chromosome 19"/>
</dbReference>
<dbReference type="RefSeq" id="XP_010490177.1">
    <property type="nucleotide sequence ID" value="XM_010491875.1"/>
</dbReference>
<feature type="domain" description="Retroviral polymerase SH3-like" evidence="3">
    <location>
        <begin position="30"/>
        <end position="89"/>
    </location>
</feature>
<dbReference type="Pfam" id="PF25597">
    <property type="entry name" value="SH3_retrovirus"/>
    <property type="match status" value="1"/>
</dbReference>
<reference evidence="4" key="1">
    <citation type="journal article" date="2014" name="Nat. Commun.">
        <title>The emerging biofuel crop Camelina sativa retains a highly undifferentiated hexaploid genome structure.</title>
        <authorList>
            <person name="Kagale S."/>
            <person name="Koh C."/>
            <person name="Nixon J."/>
            <person name="Bollina V."/>
            <person name="Clarke W.E."/>
            <person name="Tuteja R."/>
            <person name="Spillane C."/>
            <person name="Robinson S.J."/>
            <person name="Links M.G."/>
            <person name="Clarke C."/>
            <person name="Higgins E.E."/>
            <person name="Huebert T."/>
            <person name="Sharpe A.G."/>
            <person name="Parkin I.A."/>
        </authorList>
    </citation>
    <scope>NUCLEOTIDE SEQUENCE [LARGE SCALE GENOMIC DNA]</scope>
    <source>
        <strain evidence="4">cv. DH55</strain>
    </source>
</reference>
<name>A0ABM0XS49_CAMSA</name>
<dbReference type="CDD" id="cd09272">
    <property type="entry name" value="RNase_HI_RT_Ty1"/>
    <property type="match status" value="1"/>
</dbReference>
<evidence type="ECO:0000313" key="5">
    <source>
        <dbReference type="RefSeq" id="XP_010490177.1"/>
    </source>
</evidence>
<keyword evidence="4" id="KW-1185">Reference proteome</keyword>
<evidence type="ECO:0000256" key="1">
    <source>
        <dbReference type="SAM" id="MobiDB-lite"/>
    </source>
</evidence>
<feature type="compositionally biased region" description="Polar residues" evidence="1">
    <location>
        <begin position="249"/>
        <end position="275"/>
    </location>
</feature>
<sequence length="633" mass="69982">MVTLVLSNESPYVKLFGQPPNYHKLRIFGCMCYPWIRPYTAHKLSARSVLCVFLGYSLSQSAYLCLDRQSGRIYTSRHVRFEKDQYPFAAPTLVRVSSSSPEPVLDTTPTVVPLVPTPLVSSLPSSPPQSSEPHPTVPTLPLLQPASPLLQPASPPLSPTRVSSTHSSPTTSASHSMDVNTSPGPSSSSPTTLDPSPLSSPTIPTLSPSPNPTPSPTLPPSPGPIPAPTPAPPPSPHPVPIPPPPPNNHLMQTRAKNNITKPNTKYSLTATSTPLRPSIPKTVAKALRDPNWRQAMCDEINPRRGMVLQSWSLHTRRKMYKASLVAKGFKQQYDHDYTETFSPVINSTNVRAVLHVVVSIGWSLRQIDVNNAFLQWSLNDEVYVAQPLGFVDHDRPHYVCRLHKALYGLKQAPRAWYQELRSYLLQLGFKNLVADTSLFTQHQNGDTIHVLVYVDDMLITGNNDTLLTQFIAHLEAWFSLKDLGEMSYFLGPVSILMVPTPPLTLMSGTPLEKPSEYWAVIGSFQYLSFTRPDIAYASRYLDNCISTNSYILYLNGNPISWSSKKQQSVARSSTEAEYRAVANTASELSWNGALRVSHVFTHDQLADVLTKPLPYLHFLDFMSKIGVAPAPPS</sequence>